<dbReference type="KEGG" id="sdyn:Mal52_31310"/>
<proteinExistence type="predicted"/>
<gene>
    <name evidence="1" type="ORF">Mal52_31310</name>
</gene>
<reference evidence="1 2" key="1">
    <citation type="submission" date="2019-02" db="EMBL/GenBank/DDBJ databases">
        <title>Deep-cultivation of Planctomycetes and their phenomic and genomic characterization uncovers novel biology.</title>
        <authorList>
            <person name="Wiegand S."/>
            <person name="Jogler M."/>
            <person name="Boedeker C."/>
            <person name="Pinto D."/>
            <person name="Vollmers J."/>
            <person name="Rivas-Marin E."/>
            <person name="Kohn T."/>
            <person name="Peeters S.H."/>
            <person name="Heuer A."/>
            <person name="Rast P."/>
            <person name="Oberbeckmann S."/>
            <person name="Bunk B."/>
            <person name="Jeske O."/>
            <person name="Meyerdierks A."/>
            <person name="Storesund J.E."/>
            <person name="Kallscheuer N."/>
            <person name="Luecker S."/>
            <person name="Lage O.M."/>
            <person name="Pohl T."/>
            <person name="Merkel B.J."/>
            <person name="Hornburger P."/>
            <person name="Mueller R.-W."/>
            <person name="Bruemmer F."/>
            <person name="Labrenz M."/>
            <person name="Spormann A.M."/>
            <person name="Op den Camp H."/>
            <person name="Overmann J."/>
            <person name="Amann R."/>
            <person name="Jetten M.S.M."/>
            <person name="Mascher T."/>
            <person name="Medema M.H."/>
            <person name="Devos D.P."/>
            <person name="Kaster A.-K."/>
            <person name="Ovreas L."/>
            <person name="Rohde M."/>
            <person name="Galperin M.Y."/>
            <person name="Jogler C."/>
        </authorList>
    </citation>
    <scope>NUCLEOTIDE SEQUENCE [LARGE SCALE GENOMIC DNA]</scope>
    <source>
        <strain evidence="1 2">Mal52</strain>
    </source>
</reference>
<evidence type="ECO:0000313" key="1">
    <source>
        <dbReference type="EMBL" id="QDU44645.1"/>
    </source>
</evidence>
<dbReference type="AlphaFoldDB" id="A0A517ZQ81"/>
<protein>
    <submittedName>
        <fullName evidence="1">Uncharacterized protein</fullName>
    </submittedName>
</protein>
<keyword evidence="2" id="KW-1185">Reference proteome</keyword>
<accession>A0A517ZQ81</accession>
<dbReference type="Proteomes" id="UP000319383">
    <property type="component" value="Chromosome"/>
</dbReference>
<name>A0A517ZQ81_9PLAN</name>
<dbReference type="EMBL" id="CP036276">
    <property type="protein sequence ID" value="QDU44645.1"/>
    <property type="molecule type" value="Genomic_DNA"/>
</dbReference>
<evidence type="ECO:0000313" key="2">
    <source>
        <dbReference type="Proteomes" id="UP000319383"/>
    </source>
</evidence>
<sequence length="42" mass="4712">MSFRPSEAALPALPLRTGGDKLTNCVINRSSVGYFRHQFFKV</sequence>
<organism evidence="1 2">
    <name type="scientific">Symmachiella dynata</name>
    <dbReference type="NCBI Taxonomy" id="2527995"/>
    <lineage>
        <taxon>Bacteria</taxon>
        <taxon>Pseudomonadati</taxon>
        <taxon>Planctomycetota</taxon>
        <taxon>Planctomycetia</taxon>
        <taxon>Planctomycetales</taxon>
        <taxon>Planctomycetaceae</taxon>
        <taxon>Symmachiella</taxon>
    </lineage>
</organism>